<evidence type="ECO:0000313" key="1">
    <source>
        <dbReference type="EMBL" id="WZN59994.1"/>
    </source>
</evidence>
<dbReference type="Proteomes" id="UP001472866">
    <property type="component" value="Chromosome 02"/>
</dbReference>
<sequence length="285" mass="32228">MVRTVGKLAAKTSSNGRLVFLLSPAKSLSFDEHQQASEASPRRPLFPSETRVLVETMKSKTKGDLRRLMNISEPLAALNHERYRSWDSGQEGRAGFVFDGPAFRHLRCKDMTNEQLSWLDDRLFILSGLYGLIRPLDSIKPYRLEMGTKLKTSKGASLYEFWRHLTDRLLSELDEGDTVVNVASKEYSSCVDFEKLISAGCSVLEIKFPGPAVYAKQARGAIVRWACENQVSDLTDLRDWCGDAGEFEFEGEESDSSQKRVTFTFRRDKAAADAWKRGKGKKLKR</sequence>
<name>A0AAX4P257_9CHLO</name>
<dbReference type="EMBL" id="CP151502">
    <property type="protein sequence ID" value="WZN59994.1"/>
    <property type="molecule type" value="Genomic_DNA"/>
</dbReference>
<accession>A0AAX4P257</accession>
<dbReference type="InterPro" id="IPR005583">
    <property type="entry name" value="YaaA"/>
</dbReference>
<keyword evidence="2" id="KW-1185">Reference proteome</keyword>
<dbReference type="HAMAP" id="MF_00652">
    <property type="entry name" value="UPF0246"/>
    <property type="match status" value="1"/>
</dbReference>
<dbReference type="GO" id="GO:0033194">
    <property type="term" value="P:response to hydroperoxide"/>
    <property type="evidence" value="ECO:0007669"/>
    <property type="project" value="TreeGrafter"/>
</dbReference>
<reference evidence="1 2" key="1">
    <citation type="submission" date="2024-03" db="EMBL/GenBank/DDBJ databases">
        <title>Complete genome sequence of the green alga Chloropicon roscoffensis RCC1871.</title>
        <authorList>
            <person name="Lemieux C."/>
            <person name="Pombert J.-F."/>
            <person name="Otis C."/>
            <person name="Turmel M."/>
        </authorList>
    </citation>
    <scope>NUCLEOTIDE SEQUENCE [LARGE SCALE GENOMIC DNA]</scope>
    <source>
        <strain evidence="1 2">RCC1871</strain>
    </source>
</reference>
<gene>
    <name evidence="1" type="ORF">HKI87_02g15220</name>
</gene>
<dbReference type="Pfam" id="PF03883">
    <property type="entry name" value="H2O2_YaaD"/>
    <property type="match status" value="1"/>
</dbReference>
<dbReference type="AlphaFoldDB" id="A0AAX4P257"/>
<dbReference type="PANTHER" id="PTHR30283">
    <property type="entry name" value="PEROXIDE STRESS RESPONSE PROTEIN YAAA"/>
    <property type="match status" value="1"/>
</dbReference>
<dbReference type="PANTHER" id="PTHR30283:SF4">
    <property type="entry name" value="PEROXIDE STRESS RESISTANCE PROTEIN YAAA"/>
    <property type="match status" value="1"/>
</dbReference>
<evidence type="ECO:0000313" key="2">
    <source>
        <dbReference type="Proteomes" id="UP001472866"/>
    </source>
</evidence>
<proteinExistence type="inferred from homology"/>
<organism evidence="1 2">
    <name type="scientific">Chloropicon roscoffensis</name>
    <dbReference type="NCBI Taxonomy" id="1461544"/>
    <lineage>
        <taxon>Eukaryota</taxon>
        <taxon>Viridiplantae</taxon>
        <taxon>Chlorophyta</taxon>
        <taxon>Chloropicophyceae</taxon>
        <taxon>Chloropicales</taxon>
        <taxon>Chloropicaceae</taxon>
        <taxon>Chloropicon</taxon>
    </lineage>
</organism>
<protein>
    <submittedName>
        <fullName evidence="1">Peroxide stress protein YaaA</fullName>
    </submittedName>
</protein>
<dbReference type="GO" id="GO:0005829">
    <property type="term" value="C:cytosol"/>
    <property type="evidence" value="ECO:0007669"/>
    <property type="project" value="TreeGrafter"/>
</dbReference>